<protein>
    <submittedName>
        <fullName evidence="1">Uncharacterized protein</fullName>
    </submittedName>
</protein>
<dbReference type="EMBL" id="CAUJNA010003248">
    <property type="protein sequence ID" value="CAJ1396951.1"/>
    <property type="molecule type" value="Genomic_DNA"/>
</dbReference>
<feature type="non-terminal residue" evidence="1">
    <location>
        <position position="1"/>
    </location>
</feature>
<dbReference type="Proteomes" id="UP001178507">
    <property type="component" value="Unassembled WGS sequence"/>
</dbReference>
<organism evidence="1 2">
    <name type="scientific">Effrenium voratum</name>
    <dbReference type="NCBI Taxonomy" id="2562239"/>
    <lineage>
        <taxon>Eukaryota</taxon>
        <taxon>Sar</taxon>
        <taxon>Alveolata</taxon>
        <taxon>Dinophyceae</taxon>
        <taxon>Suessiales</taxon>
        <taxon>Symbiodiniaceae</taxon>
        <taxon>Effrenium</taxon>
    </lineage>
</organism>
<evidence type="ECO:0000313" key="2">
    <source>
        <dbReference type="Proteomes" id="UP001178507"/>
    </source>
</evidence>
<gene>
    <name evidence="1" type="ORF">EVOR1521_LOCUS21073</name>
</gene>
<dbReference type="AlphaFoldDB" id="A0AA36NB19"/>
<accession>A0AA36NB19</accession>
<reference evidence="1" key="1">
    <citation type="submission" date="2023-08" db="EMBL/GenBank/DDBJ databases">
        <authorList>
            <person name="Chen Y."/>
            <person name="Shah S."/>
            <person name="Dougan E. K."/>
            <person name="Thang M."/>
            <person name="Chan C."/>
        </authorList>
    </citation>
    <scope>NUCLEOTIDE SEQUENCE</scope>
</reference>
<evidence type="ECO:0000313" key="1">
    <source>
        <dbReference type="EMBL" id="CAJ1396951.1"/>
    </source>
</evidence>
<proteinExistence type="predicted"/>
<comment type="caution">
    <text evidence="1">The sequence shown here is derived from an EMBL/GenBank/DDBJ whole genome shotgun (WGS) entry which is preliminary data.</text>
</comment>
<sequence length="95" mass="10694">MAVKAFFESILGFEIEGVSIAYDLADEVEFIEDRIQKAVEQADVHLGVYPTELSDLRESFGESQDGYVLDSLAGSSAAFVVFSREEDREFCVRRF</sequence>
<keyword evidence="2" id="KW-1185">Reference proteome</keyword>
<name>A0AA36NB19_9DINO</name>